<sequence length="48" mass="5549">MSDDQQERTDPEEARALADYRARRASAVDLTEPVPHDEVRARLGLERR</sequence>
<proteinExistence type="predicted"/>
<organism evidence="1 2">
    <name type="scientific">Streptomyces drozdowiczii</name>
    <dbReference type="NCBI Taxonomy" id="202862"/>
    <lineage>
        <taxon>Bacteria</taxon>
        <taxon>Bacillati</taxon>
        <taxon>Actinomycetota</taxon>
        <taxon>Actinomycetes</taxon>
        <taxon>Kitasatosporales</taxon>
        <taxon>Streptomycetaceae</taxon>
        <taxon>Streptomyces</taxon>
    </lineage>
</organism>
<evidence type="ECO:0000313" key="2">
    <source>
        <dbReference type="Proteomes" id="UP001164963"/>
    </source>
</evidence>
<protein>
    <submittedName>
        <fullName evidence="1">Prevent-host-death family protein</fullName>
    </submittedName>
</protein>
<keyword evidence="2" id="KW-1185">Reference proteome</keyword>
<evidence type="ECO:0000313" key="1">
    <source>
        <dbReference type="EMBL" id="UZK55794.1"/>
    </source>
</evidence>
<dbReference type="Proteomes" id="UP001164963">
    <property type="component" value="Chromosome"/>
</dbReference>
<accession>A0ABY6PU17</accession>
<reference evidence="1" key="1">
    <citation type="journal article" date="2022" name="Front. Microbiol.">
        <title>Mirubactin C rescues the lethal effect of cell wall biosynthesis mutations in Bacillus subtilis.</title>
        <authorList>
            <person name="Kepplinger B."/>
            <person name="Wen X."/>
            <person name="Tyler A.R."/>
            <person name="Kim B.Y."/>
            <person name="Brown J."/>
            <person name="Banks P."/>
            <person name="Dashti Y."/>
            <person name="Mackenzie E.S."/>
            <person name="Wills C."/>
            <person name="Kawai Y."/>
            <person name="Waldron K.J."/>
            <person name="Allenby N.E.E."/>
            <person name="Wu L.J."/>
            <person name="Hall M.J."/>
            <person name="Errington J."/>
        </authorList>
    </citation>
    <scope>NUCLEOTIDE SEQUENCE</scope>
    <source>
        <strain evidence="1">MDA8-470</strain>
    </source>
</reference>
<dbReference type="RefSeq" id="WP_265543674.1">
    <property type="nucleotide sequence ID" value="NZ_CP098740.1"/>
</dbReference>
<name>A0ABY6PU17_9ACTN</name>
<dbReference type="EMBL" id="CP098740">
    <property type="protein sequence ID" value="UZK55794.1"/>
    <property type="molecule type" value="Genomic_DNA"/>
</dbReference>
<gene>
    <name evidence="1" type="ORF">NEH16_18200</name>
</gene>